<proteinExistence type="predicted"/>
<dbReference type="EMBL" id="MU971339">
    <property type="protein sequence ID" value="KAK9240560.1"/>
    <property type="molecule type" value="Genomic_DNA"/>
</dbReference>
<accession>A0ACC3TAH3</accession>
<name>A0ACC3TAH3_LIPKO</name>
<dbReference type="Proteomes" id="UP001433508">
    <property type="component" value="Unassembled WGS sequence"/>
</dbReference>
<evidence type="ECO:0000313" key="2">
    <source>
        <dbReference type="Proteomes" id="UP001433508"/>
    </source>
</evidence>
<evidence type="ECO:0000313" key="1">
    <source>
        <dbReference type="EMBL" id="KAK9240560.1"/>
    </source>
</evidence>
<sequence>MASGRPSLALGNPAKYYYTPSNKLTPTTRADISTALLELLARLDVHNSQQNHKSTVATDSNPQQVEVDNNADDHEALDEKNKKNDDHVRPQQISHKAAKKQQTRSKKQQKVQPSLSSSSDPVPTKPAPRSQFWFEKYLWFVSSDGYLVLSGRYSQQSALLLTRHLSEHDVVVSAQSASSSLVVVKNNLKAAVVPPSTLSQAATLALSTSVAWDHNGLADAWWCRRSAVTVDTNVEDVLTVMTRTGRDDDDDLDFRFEVTVNDRMKMPIAAPNLVMGFGILFLVDEESVGRRGRLRVLPQESTHDPETNETTVSSHDEPDEPNIIPQISSDDESDDNSDDQESGSGEESDDDEEEEEEDEESTQRSSALSTPRSGSPVPTSLPRGKKSKLKKISTKYADQDDEDRALRMKILGSTKSEERHLLEQDKLARRAARDQELEDQKRKEEQAALQNRVRRKEATETQRVPVRADVLLANDADELAEIVPYDRLVARPARDDNLLAALPICAPWPALHKLKYKVKLLPGVGKRGKTVKKCQQYFVAGMGSSIDKDSQDVERCWPKEIFLIGGLTDTEISLPVGMAKFRAGIPNAPSGGGGGGGGQSANKKSNPPPPQGPGGKKAAQQSNKTQSHAKTNSSKKKSGKK</sequence>
<protein>
    <submittedName>
        <fullName evidence="1">Uncharacterized protein</fullName>
    </submittedName>
</protein>
<keyword evidence="2" id="KW-1185">Reference proteome</keyword>
<reference evidence="2" key="1">
    <citation type="journal article" date="2024" name="Front. Bioeng. Biotechnol.">
        <title>Genome-scale model development and genomic sequencing of the oleaginous clade Lipomyces.</title>
        <authorList>
            <person name="Czajka J.J."/>
            <person name="Han Y."/>
            <person name="Kim J."/>
            <person name="Mondo S.J."/>
            <person name="Hofstad B.A."/>
            <person name="Robles A."/>
            <person name="Haridas S."/>
            <person name="Riley R."/>
            <person name="LaButti K."/>
            <person name="Pangilinan J."/>
            <person name="Andreopoulos W."/>
            <person name="Lipzen A."/>
            <person name="Yan J."/>
            <person name="Wang M."/>
            <person name="Ng V."/>
            <person name="Grigoriev I.V."/>
            <person name="Spatafora J.W."/>
            <person name="Magnuson J.K."/>
            <person name="Baker S.E."/>
            <person name="Pomraning K.R."/>
        </authorList>
    </citation>
    <scope>NUCLEOTIDE SEQUENCE [LARGE SCALE GENOMIC DNA]</scope>
    <source>
        <strain evidence="2">CBS 7786</strain>
    </source>
</reference>
<organism evidence="1 2">
    <name type="scientific">Lipomyces kononenkoae</name>
    <name type="common">Yeast</name>
    <dbReference type="NCBI Taxonomy" id="34357"/>
    <lineage>
        <taxon>Eukaryota</taxon>
        <taxon>Fungi</taxon>
        <taxon>Dikarya</taxon>
        <taxon>Ascomycota</taxon>
        <taxon>Saccharomycotina</taxon>
        <taxon>Lipomycetes</taxon>
        <taxon>Lipomycetales</taxon>
        <taxon>Lipomycetaceae</taxon>
        <taxon>Lipomyces</taxon>
    </lineage>
</organism>
<gene>
    <name evidence="1" type="ORF">V1525DRAFT_454000</name>
</gene>
<comment type="caution">
    <text evidence="1">The sequence shown here is derived from an EMBL/GenBank/DDBJ whole genome shotgun (WGS) entry which is preliminary data.</text>
</comment>